<dbReference type="InterPro" id="IPR014258">
    <property type="entry name" value="CAP_domain_YkwD-like"/>
</dbReference>
<evidence type="ECO:0000259" key="2">
    <source>
        <dbReference type="Pfam" id="PF00188"/>
    </source>
</evidence>
<proteinExistence type="predicted"/>
<feature type="compositionally biased region" description="Polar residues" evidence="1">
    <location>
        <begin position="133"/>
        <end position="143"/>
    </location>
</feature>
<dbReference type="PANTHER" id="PTHR31157">
    <property type="entry name" value="SCP DOMAIN-CONTAINING PROTEIN"/>
    <property type="match status" value="1"/>
</dbReference>
<dbReference type="Gene3D" id="3.40.33.10">
    <property type="entry name" value="CAP"/>
    <property type="match status" value="1"/>
</dbReference>
<dbReference type="PANTHER" id="PTHR31157:SF1">
    <property type="entry name" value="SCP DOMAIN-CONTAINING PROTEIN"/>
    <property type="match status" value="1"/>
</dbReference>
<keyword evidence="4" id="KW-1185">Reference proteome</keyword>
<dbReference type="RefSeq" id="WP_243646772.1">
    <property type="nucleotide sequence ID" value="NZ_SMAN01000006.1"/>
</dbReference>
<gene>
    <name evidence="3" type="ORF">EDD68_10618</name>
</gene>
<dbReference type="EMBL" id="SMAN01000006">
    <property type="protein sequence ID" value="TCT23608.1"/>
    <property type="molecule type" value="Genomic_DNA"/>
</dbReference>
<evidence type="ECO:0000313" key="4">
    <source>
        <dbReference type="Proteomes" id="UP000294650"/>
    </source>
</evidence>
<dbReference type="AlphaFoldDB" id="A0A4R3N3A1"/>
<dbReference type="Proteomes" id="UP000294650">
    <property type="component" value="Unassembled WGS sequence"/>
</dbReference>
<dbReference type="Pfam" id="PF00188">
    <property type="entry name" value="CAP"/>
    <property type="match status" value="1"/>
</dbReference>
<accession>A0A4R3N3A1</accession>
<protein>
    <submittedName>
        <fullName evidence="3">Putative YkwD family protein</fullName>
    </submittedName>
</protein>
<dbReference type="NCBIfam" id="TIGR02909">
    <property type="entry name" value="spore_YkwD"/>
    <property type="match status" value="1"/>
</dbReference>
<dbReference type="PROSITE" id="PS51257">
    <property type="entry name" value="PROKAR_LIPOPROTEIN"/>
    <property type="match status" value="1"/>
</dbReference>
<dbReference type="InterPro" id="IPR014044">
    <property type="entry name" value="CAP_dom"/>
</dbReference>
<dbReference type="InterPro" id="IPR035940">
    <property type="entry name" value="CAP_sf"/>
</dbReference>
<feature type="compositionally biased region" description="Basic and acidic residues" evidence="1">
    <location>
        <begin position="50"/>
        <end position="77"/>
    </location>
</feature>
<feature type="compositionally biased region" description="Basic and acidic residues" evidence="1">
    <location>
        <begin position="116"/>
        <end position="132"/>
    </location>
</feature>
<organism evidence="3 4">
    <name type="scientific">Melghiribacillus thermohalophilus</name>
    <dbReference type="NCBI Taxonomy" id="1324956"/>
    <lineage>
        <taxon>Bacteria</taxon>
        <taxon>Bacillati</taxon>
        <taxon>Bacillota</taxon>
        <taxon>Bacilli</taxon>
        <taxon>Bacillales</taxon>
        <taxon>Bacillaceae</taxon>
        <taxon>Melghiribacillus</taxon>
    </lineage>
</organism>
<evidence type="ECO:0000256" key="1">
    <source>
        <dbReference type="SAM" id="MobiDB-lite"/>
    </source>
</evidence>
<dbReference type="CDD" id="cd05379">
    <property type="entry name" value="CAP_bacterial"/>
    <property type="match status" value="1"/>
</dbReference>
<evidence type="ECO:0000313" key="3">
    <source>
        <dbReference type="EMBL" id="TCT23608.1"/>
    </source>
</evidence>
<reference evidence="3 4" key="1">
    <citation type="submission" date="2019-03" db="EMBL/GenBank/DDBJ databases">
        <title>Genomic Encyclopedia of Type Strains, Phase IV (KMG-IV): sequencing the most valuable type-strain genomes for metagenomic binning, comparative biology and taxonomic classification.</title>
        <authorList>
            <person name="Goeker M."/>
        </authorList>
    </citation>
    <scope>NUCLEOTIDE SEQUENCE [LARGE SCALE GENOMIC DNA]</scope>
    <source>
        <strain evidence="3 4">DSM 25894</strain>
    </source>
</reference>
<feature type="compositionally biased region" description="Polar residues" evidence="1">
    <location>
        <begin position="28"/>
        <end position="46"/>
    </location>
</feature>
<name>A0A4R3N3A1_9BACI</name>
<sequence length="272" mass="31179">MKRTLFWTAVLFFVVLTGCNIDDGALDGNQNGMNEDDNLSSMSTDMTSEDYPHTKAVPIEHARYEFRRVDENEEPRSTRFRQPDIFTPGQRHEARPGEHPGQNRNAAPDGNQAPNDEARQAPDQNEGNRDNRGTQQNQQPNRNEAQEISEIEAKVIELTNYQRRERGLPDLKADPQLSRVAREKSNDMQQNHYFSHTSPTYGSPFDMMRDFGISYRAAGENIAHGQRSAEEVVNGWMNSEGHRENILNPNFTHIGVGYNQNGHYWTQMFIQK</sequence>
<feature type="domain" description="SCP" evidence="2">
    <location>
        <begin position="157"/>
        <end position="269"/>
    </location>
</feature>
<feature type="region of interest" description="Disordered" evidence="1">
    <location>
        <begin position="24"/>
        <end position="147"/>
    </location>
</feature>
<comment type="caution">
    <text evidence="3">The sequence shown here is derived from an EMBL/GenBank/DDBJ whole genome shotgun (WGS) entry which is preliminary data.</text>
</comment>
<dbReference type="SUPFAM" id="SSF55797">
    <property type="entry name" value="PR-1-like"/>
    <property type="match status" value="1"/>
</dbReference>